<gene>
    <name evidence="2" type="ORF">GOP47_0002927</name>
</gene>
<evidence type="ECO:0000313" key="3">
    <source>
        <dbReference type="Proteomes" id="UP000886520"/>
    </source>
</evidence>
<dbReference type="Proteomes" id="UP000886520">
    <property type="component" value="Chromosome 3"/>
</dbReference>
<name>A0A9D4ZPL8_ADICA</name>
<evidence type="ECO:0000256" key="1">
    <source>
        <dbReference type="SAM" id="Phobius"/>
    </source>
</evidence>
<feature type="transmembrane region" description="Helical" evidence="1">
    <location>
        <begin position="348"/>
        <end position="370"/>
    </location>
</feature>
<dbReference type="OrthoDB" id="10327664at2759"/>
<feature type="transmembrane region" description="Helical" evidence="1">
    <location>
        <begin position="290"/>
        <end position="307"/>
    </location>
</feature>
<keyword evidence="3" id="KW-1185">Reference proteome</keyword>
<feature type="transmembrane region" description="Helical" evidence="1">
    <location>
        <begin position="313"/>
        <end position="336"/>
    </location>
</feature>
<keyword evidence="1" id="KW-1133">Transmembrane helix</keyword>
<evidence type="ECO:0000313" key="2">
    <source>
        <dbReference type="EMBL" id="KAI5083184.1"/>
    </source>
</evidence>
<dbReference type="EMBL" id="JABFUD020000002">
    <property type="protein sequence ID" value="KAI5083184.1"/>
    <property type="molecule type" value="Genomic_DNA"/>
</dbReference>
<organism evidence="2 3">
    <name type="scientific">Adiantum capillus-veneris</name>
    <name type="common">Maidenhair fern</name>
    <dbReference type="NCBI Taxonomy" id="13818"/>
    <lineage>
        <taxon>Eukaryota</taxon>
        <taxon>Viridiplantae</taxon>
        <taxon>Streptophyta</taxon>
        <taxon>Embryophyta</taxon>
        <taxon>Tracheophyta</taxon>
        <taxon>Polypodiopsida</taxon>
        <taxon>Polypodiidae</taxon>
        <taxon>Polypodiales</taxon>
        <taxon>Pteridineae</taxon>
        <taxon>Pteridaceae</taxon>
        <taxon>Vittarioideae</taxon>
        <taxon>Adiantum</taxon>
    </lineage>
</organism>
<comment type="caution">
    <text evidence="2">The sequence shown here is derived from an EMBL/GenBank/DDBJ whole genome shotgun (WGS) entry which is preliminary data.</text>
</comment>
<reference evidence="2" key="1">
    <citation type="submission" date="2021-01" db="EMBL/GenBank/DDBJ databases">
        <title>Adiantum capillus-veneris genome.</title>
        <authorList>
            <person name="Fang Y."/>
            <person name="Liao Q."/>
        </authorList>
    </citation>
    <scope>NUCLEOTIDE SEQUENCE</scope>
    <source>
        <strain evidence="2">H3</strain>
        <tissue evidence="2">Leaf</tissue>
    </source>
</reference>
<dbReference type="AlphaFoldDB" id="A0A9D4ZPL8"/>
<proteinExistence type="predicted"/>
<accession>A0A9D4ZPL8</accession>
<keyword evidence="1" id="KW-0812">Transmembrane</keyword>
<keyword evidence="1" id="KW-0472">Membrane</keyword>
<sequence length="384" mass="42627">MTVYAFILDRWHVMHYLPPIMRLVVQLWNYPSQSPISLLAELNKANTREVVKQRLRARGETELLLEPLHLVSCCDVYVAAPQSIAADVISTFGLYRYKYGESQSADVYLDRHFINTGGPNQPMIRQSIMNEAVLIAGRQPSLDEVPSTFIFKLDVNPAALEFVLNSILFPEGRVPESQITHLKHALPRSSLAPILVTLQAASCVVAISVRLARNMGVSPMEAIGAYYGVHILMNQLVRWSVDLPSNQFRPLIVYLDAHLWQETILPALQTIGTNHAPGAAPSASPLIRKLVLTLQAMLVCIMLAFSIHWFLSVGLFCATVGLLFVLAISIGCPNLFTFKLEAILPAAFATDVLVHIALALAIICSAKYWWNTGFHLKTLPQFGF</sequence>
<protein>
    <submittedName>
        <fullName evidence="2">Uncharacterized protein</fullName>
    </submittedName>
</protein>